<accession>A0ACB7XNB0</accession>
<sequence>MAESVLITAAAKGILSGLLSLASNQIEDPIKQAWGFKQDLEKLRDRLEIIQGFLDDAVDRKITSRAMIVWLKRLKAATCEAENVLDEFAYEALRRKIEVLIAVLTYKKYLLILNYYNY</sequence>
<organism evidence="1 2">
    <name type="scientific">Vaccinium darrowii</name>
    <dbReference type="NCBI Taxonomy" id="229202"/>
    <lineage>
        <taxon>Eukaryota</taxon>
        <taxon>Viridiplantae</taxon>
        <taxon>Streptophyta</taxon>
        <taxon>Embryophyta</taxon>
        <taxon>Tracheophyta</taxon>
        <taxon>Spermatophyta</taxon>
        <taxon>Magnoliopsida</taxon>
        <taxon>eudicotyledons</taxon>
        <taxon>Gunneridae</taxon>
        <taxon>Pentapetalae</taxon>
        <taxon>asterids</taxon>
        <taxon>Ericales</taxon>
        <taxon>Ericaceae</taxon>
        <taxon>Vaccinioideae</taxon>
        <taxon>Vaccinieae</taxon>
        <taxon>Vaccinium</taxon>
    </lineage>
</organism>
<evidence type="ECO:0000313" key="2">
    <source>
        <dbReference type="Proteomes" id="UP000828048"/>
    </source>
</evidence>
<protein>
    <submittedName>
        <fullName evidence="1">Uncharacterized protein</fullName>
    </submittedName>
</protein>
<dbReference type="EMBL" id="CM037151">
    <property type="protein sequence ID" value="KAH7842395.1"/>
    <property type="molecule type" value="Genomic_DNA"/>
</dbReference>
<comment type="caution">
    <text evidence="1">The sequence shown here is derived from an EMBL/GenBank/DDBJ whole genome shotgun (WGS) entry which is preliminary data.</text>
</comment>
<keyword evidence="2" id="KW-1185">Reference proteome</keyword>
<gene>
    <name evidence="1" type="ORF">Vadar_004869</name>
</gene>
<reference evidence="1 2" key="1">
    <citation type="journal article" date="2021" name="Hortic Res">
        <title>High-quality reference genome and annotation aids understanding of berry development for evergreen blueberry (Vaccinium darrowii).</title>
        <authorList>
            <person name="Yu J."/>
            <person name="Hulse-Kemp A.M."/>
            <person name="Babiker E."/>
            <person name="Staton M."/>
        </authorList>
    </citation>
    <scope>NUCLEOTIDE SEQUENCE [LARGE SCALE GENOMIC DNA]</scope>
    <source>
        <strain evidence="2">cv. NJ 8807/NJ 8810</strain>
        <tissue evidence="1">Young leaf</tissue>
    </source>
</reference>
<proteinExistence type="predicted"/>
<dbReference type="Proteomes" id="UP000828048">
    <property type="component" value="Chromosome 1"/>
</dbReference>
<evidence type="ECO:0000313" key="1">
    <source>
        <dbReference type="EMBL" id="KAH7842395.1"/>
    </source>
</evidence>
<name>A0ACB7XNB0_9ERIC</name>